<dbReference type="GO" id="GO:0009055">
    <property type="term" value="F:electron transfer activity"/>
    <property type="evidence" value="ECO:0007669"/>
    <property type="project" value="InterPro"/>
</dbReference>
<dbReference type="GO" id="GO:0022900">
    <property type="term" value="P:electron transport chain"/>
    <property type="evidence" value="ECO:0007669"/>
    <property type="project" value="InterPro"/>
</dbReference>
<sequence length="297" mass="33224">MKSLMALSVVALVLVMGCATDQSKEIAQLRQEVSDLKVLAGPPPTSLDTLYPPEADAPVYQIKMFEMEAPFTGIAIETGKGNFELAKAYFERFRTQYLEVSKMVPEWEKEYPLEPVEQLGASLETGEQDKIMAAFGAVAGACNDCHFLNMPKVQQKYHWEDCSGIMVSDPVTKENVKYSQFMVNLNVSFVGIGLELEQGQPDNALKHFEALNSRYQTLKETCGACHQTEREYYVDDNVQALINTLGATLRTSSPDTNSVRTLSQQIGMESCMKCHWLHIPATYAKAQWNERKQGGEE</sequence>
<feature type="signal peptide" evidence="1">
    <location>
        <begin position="1"/>
        <end position="21"/>
    </location>
</feature>
<evidence type="ECO:0000313" key="2">
    <source>
        <dbReference type="EMBL" id="RJP74626.1"/>
    </source>
</evidence>
<reference evidence="2 3" key="1">
    <citation type="journal article" date="2017" name="ISME J.">
        <title>Energy and carbon metabolisms in a deep terrestrial subsurface fluid microbial community.</title>
        <authorList>
            <person name="Momper L."/>
            <person name="Jungbluth S.P."/>
            <person name="Lee M.D."/>
            <person name="Amend J.P."/>
        </authorList>
    </citation>
    <scope>NUCLEOTIDE SEQUENCE [LARGE SCALE GENOMIC DNA]</scope>
    <source>
        <strain evidence="2">SURF_17</strain>
    </source>
</reference>
<evidence type="ECO:0000256" key="1">
    <source>
        <dbReference type="SAM" id="SignalP"/>
    </source>
</evidence>
<feature type="chain" id="PRO_5019483626" description="Cytochrome c-552/4 domain-containing protein" evidence="1">
    <location>
        <begin position="22"/>
        <end position="297"/>
    </location>
</feature>
<evidence type="ECO:0000313" key="3">
    <source>
        <dbReference type="Proteomes" id="UP000285961"/>
    </source>
</evidence>
<dbReference type="Proteomes" id="UP000285961">
    <property type="component" value="Unassembled WGS sequence"/>
</dbReference>
<dbReference type="GO" id="GO:0020037">
    <property type="term" value="F:heme binding"/>
    <property type="evidence" value="ECO:0007669"/>
    <property type="project" value="InterPro"/>
</dbReference>
<gene>
    <name evidence="2" type="ORF">C4532_02095</name>
</gene>
<dbReference type="SUPFAM" id="SSF47175">
    <property type="entry name" value="Cytochromes"/>
    <property type="match status" value="1"/>
</dbReference>
<proteinExistence type="predicted"/>
<dbReference type="SUPFAM" id="SSF48695">
    <property type="entry name" value="Multiheme cytochromes"/>
    <property type="match status" value="1"/>
</dbReference>
<evidence type="ECO:0008006" key="4">
    <source>
        <dbReference type="Google" id="ProtNLM"/>
    </source>
</evidence>
<dbReference type="EMBL" id="QZKI01000013">
    <property type="protein sequence ID" value="RJP74626.1"/>
    <property type="molecule type" value="Genomic_DNA"/>
</dbReference>
<keyword evidence="1" id="KW-0732">Signal</keyword>
<comment type="caution">
    <text evidence="2">The sequence shown here is derived from an EMBL/GenBank/DDBJ whole genome shotgun (WGS) entry which is preliminary data.</text>
</comment>
<dbReference type="AlphaFoldDB" id="A0A419F877"/>
<protein>
    <recommendedName>
        <fullName evidence="4">Cytochrome c-552/4 domain-containing protein</fullName>
    </recommendedName>
</protein>
<name>A0A419F877_9BACT</name>
<organism evidence="2 3">
    <name type="scientific">Candidatus Abyssobacteria bacterium SURF_17</name>
    <dbReference type="NCBI Taxonomy" id="2093361"/>
    <lineage>
        <taxon>Bacteria</taxon>
        <taxon>Pseudomonadati</taxon>
        <taxon>Candidatus Hydrogenedentota</taxon>
        <taxon>Candidatus Abyssobacteria</taxon>
    </lineage>
</organism>
<dbReference type="InterPro" id="IPR036280">
    <property type="entry name" value="Multihaem_cyt_sf"/>
</dbReference>
<dbReference type="GO" id="GO:0005506">
    <property type="term" value="F:iron ion binding"/>
    <property type="evidence" value="ECO:0007669"/>
    <property type="project" value="InterPro"/>
</dbReference>
<dbReference type="PROSITE" id="PS51257">
    <property type="entry name" value="PROKAR_LIPOPROTEIN"/>
    <property type="match status" value="1"/>
</dbReference>
<accession>A0A419F877</accession>
<dbReference type="InterPro" id="IPR010980">
    <property type="entry name" value="Cyt_c/b562"/>
</dbReference>